<gene>
    <name evidence="1" type="ORF">C5167_036495</name>
</gene>
<name>A0A4Y7I785_PAPSO</name>
<accession>A0A4Y7I785</accession>
<proteinExistence type="predicted"/>
<keyword evidence="2" id="KW-1185">Reference proteome</keyword>
<protein>
    <submittedName>
        <fullName evidence="1">Uncharacterized protein</fullName>
    </submittedName>
</protein>
<reference evidence="1 2" key="1">
    <citation type="journal article" date="2018" name="Science">
        <title>The opium poppy genome and morphinan production.</title>
        <authorList>
            <person name="Guo L."/>
            <person name="Winzer T."/>
            <person name="Yang X."/>
            <person name="Li Y."/>
            <person name="Ning Z."/>
            <person name="He Z."/>
            <person name="Teodor R."/>
            <person name="Lu Y."/>
            <person name="Bowser T.A."/>
            <person name="Graham I.A."/>
            <person name="Ye K."/>
        </authorList>
    </citation>
    <scope>NUCLEOTIDE SEQUENCE [LARGE SCALE GENOMIC DNA]</scope>
    <source>
        <strain evidence="2">cv. HN1</strain>
        <tissue evidence="1">Leaves</tissue>
    </source>
</reference>
<dbReference type="Gramene" id="RZC43552">
    <property type="protein sequence ID" value="RZC43552"/>
    <property type="gene ID" value="C5167_036495"/>
</dbReference>
<sequence length="91" mass="10474">MHPTAHPIVLSHWNAPTVVHRQIVLQVQIVTYGGDKRAFEVTKTFVKRNRWAQYFVEDLMAEIRNFTYMLPLRKSESTGMKTSTDIGGNVL</sequence>
<dbReference type="Proteomes" id="UP000316621">
    <property type="component" value="Chromosome 1"/>
</dbReference>
<dbReference type="EMBL" id="CM010715">
    <property type="protein sequence ID" value="RZC43552.1"/>
    <property type="molecule type" value="Genomic_DNA"/>
</dbReference>
<evidence type="ECO:0000313" key="2">
    <source>
        <dbReference type="Proteomes" id="UP000316621"/>
    </source>
</evidence>
<organism evidence="1 2">
    <name type="scientific">Papaver somniferum</name>
    <name type="common">Opium poppy</name>
    <dbReference type="NCBI Taxonomy" id="3469"/>
    <lineage>
        <taxon>Eukaryota</taxon>
        <taxon>Viridiplantae</taxon>
        <taxon>Streptophyta</taxon>
        <taxon>Embryophyta</taxon>
        <taxon>Tracheophyta</taxon>
        <taxon>Spermatophyta</taxon>
        <taxon>Magnoliopsida</taxon>
        <taxon>Ranunculales</taxon>
        <taxon>Papaveraceae</taxon>
        <taxon>Papaveroideae</taxon>
        <taxon>Papaver</taxon>
    </lineage>
</organism>
<evidence type="ECO:0000313" key="1">
    <source>
        <dbReference type="EMBL" id="RZC43552.1"/>
    </source>
</evidence>
<dbReference type="AlphaFoldDB" id="A0A4Y7I785"/>